<evidence type="ECO:0000313" key="3">
    <source>
        <dbReference type="Proteomes" id="UP000031192"/>
    </source>
</evidence>
<feature type="region of interest" description="Disordered" evidence="1">
    <location>
        <begin position="588"/>
        <end position="648"/>
    </location>
</feature>
<gene>
    <name evidence="2" type="ORF">MGU_02736</name>
</gene>
<dbReference type="EMBL" id="AZNH01000006">
    <property type="protein sequence ID" value="KID90031.1"/>
    <property type="molecule type" value="Genomic_DNA"/>
</dbReference>
<keyword evidence="3" id="KW-1185">Reference proteome</keyword>
<dbReference type="AlphaFoldDB" id="A0A0B4HJG2"/>
<proteinExistence type="predicted"/>
<feature type="region of interest" description="Disordered" evidence="1">
    <location>
        <begin position="1"/>
        <end position="142"/>
    </location>
</feature>
<dbReference type="Proteomes" id="UP000031192">
    <property type="component" value="Unassembled WGS sequence"/>
</dbReference>
<protein>
    <submittedName>
        <fullName evidence="2">Uncharacterized protein</fullName>
    </submittedName>
</protein>
<dbReference type="HOGENOM" id="CLU_016098_0_0_1"/>
<feature type="region of interest" description="Disordered" evidence="1">
    <location>
        <begin position="342"/>
        <end position="364"/>
    </location>
</feature>
<evidence type="ECO:0000256" key="1">
    <source>
        <dbReference type="SAM" id="MobiDB-lite"/>
    </source>
</evidence>
<feature type="compositionally biased region" description="Acidic residues" evidence="1">
    <location>
        <begin position="716"/>
        <end position="731"/>
    </location>
</feature>
<feature type="compositionally biased region" description="Polar residues" evidence="1">
    <location>
        <begin position="36"/>
        <end position="58"/>
    </location>
</feature>
<reference evidence="2 3" key="1">
    <citation type="journal article" date="2014" name="Proc. Natl. Acad. Sci. U.S.A.">
        <title>Trajectory and genomic determinants of fungal-pathogen speciation and host adaptation.</title>
        <authorList>
            <person name="Hu X."/>
            <person name="Xiao G."/>
            <person name="Zheng P."/>
            <person name="Shang Y."/>
            <person name="Su Y."/>
            <person name="Zhang X."/>
            <person name="Liu X."/>
            <person name="Zhan S."/>
            <person name="St Leger R.J."/>
            <person name="Wang C."/>
        </authorList>
    </citation>
    <scope>NUCLEOTIDE SEQUENCE [LARGE SCALE GENOMIC DNA]</scope>
    <source>
        <strain evidence="2 3">ARSEF 977</strain>
    </source>
</reference>
<feature type="compositionally biased region" description="Polar residues" evidence="1">
    <location>
        <begin position="92"/>
        <end position="118"/>
    </location>
</feature>
<feature type="region of interest" description="Disordered" evidence="1">
    <location>
        <begin position="453"/>
        <end position="515"/>
    </location>
</feature>
<feature type="compositionally biased region" description="Polar residues" evidence="1">
    <location>
        <begin position="631"/>
        <end position="643"/>
    </location>
</feature>
<name>A0A0B4HJG2_METGA</name>
<feature type="compositionally biased region" description="Polar residues" evidence="1">
    <location>
        <begin position="678"/>
        <end position="694"/>
    </location>
</feature>
<comment type="caution">
    <text evidence="2">The sequence shown here is derived from an EMBL/GenBank/DDBJ whole genome shotgun (WGS) entry which is preliminary data.</text>
</comment>
<feature type="compositionally biased region" description="Low complexity" evidence="1">
    <location>
        <begin position="71"/>
        <end position="82"/>
    </location>
</feature>
<feature type="compositionally biased region" description="Polar residues" evidence="1">
    <location>
        <begin position="463"/>
        <end position="508"/>
    </location>
</feature>
<accession>A0A0B4HJG2</accession>
<feature type="compositionally biased region" description="Low complexity" evidence="1">
    <location>
        <begin position="12"/>
        <end position="23"/>
    </location>
</feature>
<evidence type="ECO:0000313" key="2">
    <source>
        <dbReference type="EMBL" id="KID90031.1"/>
    </source>
</evidence>
<sequence length="740" mass="79474">MADHAGQKMTGPASPVVVSSASSISTGPLPSPGASRRNSPSDQNMNATQADPSTSTQLAHPLPAPTPTAPAAPATPLTPATPIASGAASALGQRSNAATQMHPSVQTVRPQMPSSTMAQVHRPPINGFGPPPVQPQQGQRQRVVYPSPRVNDTQLCSSAQYVALIQLIQRTEPQVLRQVIRDYHETCLLGSEYHLAFIFNTAIHKAHKATLTQAIADFGSRLVQTSKPQLLSHFTAEDLDEVADEILSKASTNFLDQALARRLETIRARSLVNALAKAERLGYDVKDAVEERKDGTEHVIPYMKHDLAQHPSQHEQPRVQPHAQSLVQPSIQSVQVQSLPVMPASTWPGPQPQATQRPTNRHSYSTSTQCGVCSRPLSGLEALEFHKLKQVCYGNFRTIDRVGKEICPHCGSNFSSTGGLPYHIKTQVCGKYTEKDASALMPSLRKFYQEHVSAGASGAAQGPRSTPSSTPDQSRRQPAQSSAPATHFTAVNSSTAATMTPRSASATGKGSDPYAHLSLEDRNRLEAELRHTEAHYGALLRKALQLPQPQQDEEVGKIKNCFNTKQSTTRRKYGVKLRERRTKAEIEAERERLITAPPEENLGRQKDVSASQDGSVPVGKKARINERGDSAPTSQPAVSSPVTESPRKRVRLADMGGLGASAATAEHIDPTTAAAQDHSASQPQPAKEPASSNVVGAAPDAPASTGARNDLMQLDDSTDTEDSDSEEEDGDIPAVLTNKM</sequence>
<feature type="compositionally biased region" description="Polar residues" evidence="1">
    <location>
        <begin position="352"/>
        <end position="364"/>
    </location>
</feature>
<feature type="region of interest" description="Disordered" evidence="1">
    <location>
        <begin position="671"/>
        <end position="740"/>
    </location>
</feature>
<organism evidence="2 3">
    <name type="scientific">Metarhizium guizhouense (strain ARSEF 977)</name>
    <dbReference type="NCBI Taxonomy" id="1276136"/>
    <lineage>
        <taxon>Eukaryota</taxon>
        <taxon>Fungi</taxon>
        <taxon>Dikarya</taxon>
        <taxon>Ascomycota</taxon>
        <taxon>Pezizomycotina</taxon>
        <taxon>Sordariomycetes</taxon>
        <taxon>Hypocreomycetidae</taxon>
        <taxon>Hypocreales</taxon>
        <taxon>Clavicipitaceae</taxon>
        <taxon>Metarhizium</taxon>
    </lineage>
</organism>
<dbReference type="OrthoDB" id="37886at2759"/>